<evidence type="ECO:0000256" key="1">
    <source>
        <dbReference type="SAM" id="MobiDB-lite"/>
    </source>
</evidence>
<name>A0A545V8Q5_9HYPO</name>
<sequence>MSPMTADKDYMTNFYEVFRKRCAARKAADQRNNESRSQNLPDGKDPKIDEPYKVHKTKIRRRRRPEKRRRRKPARELTIGEINETLHRIIGPRLDIVERKLANIRLEGDPRAAMFKEPGAGRDRRGHYPRRAEQGGVSAMQEPHSNRGAAHEESEISTQHGTMSYGEVEHARRETVADRGVGEEDFPGEK</sequence>
<comment type="caution">
    <text evidence="2">The sequence shown here is derived from an EMBL/GenBank/DDBJ whole genome shotgun (WGS) entry which is preliminary data.</text>
</comment>
<feature type="region of interest" description="Disordered" evidence="1">
    <location>
        <begin position="25"/>
        <end position="75"/>
    </location>
</feature>
<feature type="compositionally biased region" description="Basic and acidic residues" evidence="1">
    <location>
        <begin position="167"/>
        <end position="190"/>
    </location>
</feature>
<keyword evidence="3" id="KW-1185">Reference proteome</keyword>
<dbReference type="Proteomes" id="UP000315783">
    <property type="component" value="Unassembled WGS sequence"/>
</dbReference>
<proteinExistence type="predicted"/>
<dbReference type="AlphaFoldDB" id="A0A545V8Q5"/>
<feature type="region of interest" description="Disordered" evidence="1">
    <location>
        <begin position="114"/>
        <end position="190"/>
    </location>
</feature>
<evidence type="ECO:0000313" key="3">
    <source>
        <dbReference type="Proteomes" id="UP000315783"/>
    </source>
</evidence>
<feature type="compositionally biased region" description="Basic residues" evidence="1">
    <location>
        <begin position="54"/>
        <end position="73"/>
    </location>
</feature>
<gene>
    <name evidence="2" type="ORF">IF1G_03857</name>
</gene>
<protein>
    <submittedName>
        <fullName evidence="2">Uncharacterized protein</fullName>
    </submittedName>
</protein>
<reference evidence="2 3" key="1">
    <citation type="journal article" date="2019" name="Appl. Microbiol. Biotechnol.">
        <title>Genome sequence of Isaria javanica and comparative genome analysis insights into family S53 peptidase evolution in fungal entomopathogens.</title>
        <authorList>
            <person name="Lin R."/>
            <person name="Zhang X."/>
            <person name="Xin B."/>
            <person name="Zou M."/>
            <person name="Gao Y."/>
            <person name="Qin F."/>
            <person name="Hu Q."/>
            <person name="Xie B."/>
            <person name="Cheng X."/>
        </authorList>
    </citation>
    <scope>NUCLEOTIDE SEQUENCE [LARGE SCALE GENOMIC DNA]</scope>
    <source>
        <strain evidence="2 3">IJ1G</strain>
    </source>
</reference>
<feature type="compositionally biased region" description="Basic and acidic residues" evidence="1">
    <location>
        <begin position="42"/>
        <end position="53"/>
    </location>
</feature>
<organism evidence="2 3">
    <name type="scientific">Cordyceps javanica</name>
    <dbReference type="NCBI Taxonomy" id="43265"/>
    <lineage>
        <taxon>Eukaryota</taxon>
        <taxon>Fungi</taxon>
        <taxon>Dikarya</taxon>
        <taxon>Ascomycota</taxon>
        <taxon>Pezizomycotina</taxon>
        <taxon>Sordariomycetes</taxon>
        <taxon>Hypocreomycetidae</taxon>
        <taxon>Hypocreales</taxon>
        <taxon>Cordycipitaceae</taxon>
        <taxon>Cordyceps</taxon>
    </lineage>
</organism>
<dbReference type="EMBL" id="SPUK01000004">
    <property type="protein sequence ID" value="TQV98114.1"/>
    <property type="molecule type" value="Genomic_DNA"/>
</dbReference>
<accession>A0A545V8Q5</accession>
<evidence type="ECO:0000313" key="2">
    <source>
        <dbReference type="EMBL" id="TQV98114.1"/>
    </source>
</evidence>